<dbReference type="OrthoDB" id="2121828at2759"/>
<evidence type="ECO:0000256" key="2">
    <source>
        <dbReference type="ARBA" id="ARBA00023008"/>
    </source>
</evidence>
<feature type="domain" description="Plastocyanin-like" evidence="5">
    <location>
        <begin position="181"/>
        <end position="325"/>
    </location>
</feature>
<evidence type="ECO:0000256" key="3">
    <source>
        <dbReference type="ARBA" id="ARBA00023180"/>
    </source>
</evidence>
<protein>
    <recommendedName>
        <fullName evidence="10">Laccase</fullName>
    </recommendedName>
</protein>
<evidence type="ECO:0000256" key="4">
    <source>
        <dbReference type="SAM" id="SignalP"/>
    </source>
</evidence>
<keyword evidence="4" id="KW-0732">Signal</keyword>
<feature type="signal peptide" evidence="4">
    <location>
        <begin position="1"/>
        <end position="21"/>
    </location>
</feature>
<organism evidence="8 9">
    <name type="scientific">Cronartium quercuum f. sp. fusiforme G11</name>
    <dbReference type="NCBI Taxonomy" id="708437"/>
    <lineage>
        <taxon>Eukaryota</taxon>
        <taxon>Fungi</taxon>
        <taxon>Dikarya</taxon>
        <taxon>Basidiomycota</taxon>
        <taxon>Pucciniomycotina</taxon>
        <taxon>Pucciniomycetes</taxon>
        <taxon>Pucciniales</taxon>
        <taxon>Coleosporiaceae</taxon>
        <taxon>Cronartium</taxon>
    </lineage>
</organism>
<evidence type="ECO:0000259" key="7">
    <source>
        <dbReference type="Pfam" id="PF07732"/>
    </source>
</evidence>
<dbReference type="Pfam" id="PF07731">
    <property type="entry name" value="Cu-oxidase_2"/>
    <property type="match status" value="1"/>
</dbReference>
<comment type="similarity">
    <text evidence="1">Belongs to the multicopper oxidase family.</text>
</comment>
<dbReference type="InterPro" id="IPR008972">
    <property type="entry name" value="Cupredoxin"/>
</dbReference>
<comment type="caution">
    <text evidence="8">The sequence shown here is derived from an EMBL/GenBank/DDBJ whole genome shotgun (WGS) entry which is preliminary data.</text>
</comment>
<dbReference type="Pfam" id="PF00394">
    <property type="entry name" value="Cu-oxidase"/>
    <property type="match status" value="1"/>
</dbReference>
<dbReference type="PANTHER" id="PTHR11709">
    <property type="entry name" value="MULTI-COPPER OXIDASE"/>
    <property type="match status" value="1"/>
</dbReference>
<evidence type="ECO:0000313" key="8">
    <source>
        <dbReference type="EMBL" id="KAG0151257.1"/>
    </source>
</evidence>
<feature type="domain" description="Plastocyanin-like" evidence="7">
    <location>
        <begin position="55"/>
        <end position="169"/>
    </location>
</feature>
<keyword evidence="2" id="KW-0186">Copper</keyword>
<feature type="chain" id="PRO_5040484445" description="Laccase" evidence="4">
    <location>
        <begin position="22"/>
        <end position="645"/>
    </location>
</feature>
<dbReference type="AlphaFoldDB" id="A0A9P6NTC0"/>
<reference evidence="8" key="1">
    <citation type="submission" date="2013-11" db="EMBL/GenBank/DDBJ databases">
        <title>Genome sequence of the fusiform rust pathogen reveals effectors for host alternation and coevolution with pine.</title>
        <authorList>
            <consortium name="DOE Joint Genome Institute"/>
            <person name="Smith K."/>
            <person name="Pendleton A."/>
            <person name="Kubisiak T."/>
            <person name="Anderson C."/>
            <person name="Salamov A."/>
            <person name="Aerts A."/>
            <person name="Riley R."/>
            <person name="Clum A."/>
            <person name="Lindquist E."/>
            <person name="Ence D."/>
            <person name="Campbell M."/>
            <person name="Kronenberg Z."/>
            <person name="Feau N."/>
            <person name="Dhillon B."/>
            <person name="Hamelin R."/>
            <person name="Burleigh J."/>
            <person name="Smith J."/>
            <person name="Yandell M."/>
            <person name="Nelson C."/>
            <person name="Grigoriev I."/>
            <person name="Davis J."/>
        </authorList>
    </citation>
    <scope>NUCLEOTIDE SEQUENCE</scope>
    <source>
        <strain evidence="8">G11</strain>
    </source>
</reference>
<name>A0A9P6NTC0_9BASI</name>
<dbReference type="EMBL" id="MU167214">
    <property type="protein sequence ID" value="KAG0151257.1"/>
    <property type="molecule type" value="Genomic_DNA"/>
</dbReference>
<keyword evidence="3" id="KW-0325">Glycoprotein</keyword>
<sequence length="645" mass="71556">MILNFFWLVILWLNVFEAVLCEHRPRACAPGNQYILSNKFQITSERQVRKFKLVVTNTTAALDGFWRPVLAINGQIPGPLIEANEGDHVEITVVNQLDSHLTIHWHGIHQNGTNWEDGPSGITQCPIPPFGGLYTYKFTLKQYGTYCTSHFSNLKADGVFGPMIIHSPRDPLKRGVDYDRDIVLMVADWYHDISSVIVTQLNSNQGYRNHSTAPSPNSAIINGVGTWDCRFATTTQRCRKTFPPQFSLVAGSKTRFRLINAGSHAMFYVSADNHTLNVTEADATPVYGPTGVHRITFHNGQRYSIIVDTPLAEAGTSFYLRAKMNLNCWAWVASDVQDTGLAIIRVVHSGQQRNRRLRKDLPTTQDWADRSDEQCMDLDSNLLVPIIPVRVPKTVTGSQTMAATFGFRSIATGVRVPVAPAPAAPVSPAALSTPASLERKFHPIINKRQVKIPVFQRPPSLGRNGTAPSIIDQGGPPPTPAGTEPRFYVNNIAGEVFSYQATLNDLAPGGSGVVNTSRMATVFYNTSDWQDLYLVNLDSGLDHPFHLHGMDMHIVAVGNGTPTPENLRNLTYRTENPLRRDTFLVKGGTFLVARILTDLPGVWMMVRFLGQVIVQPDKIRQFQIPERTRALCDAHNGPKGLTQYG</sequence>
<dbReference type="CDD" id="cd13883">
    <property type="entry name" value="CuRO_2_Diphenol_Ox"/>
    <property type="match status" value="1"/>
</dbReference>
<evidence type="ECO:0000256" key="1">
    <source>
        <dbReference type="ARBA" id="ARBA00010609"/>
    </source>
</evidence>
<dbReference type="SUPFAM" id="SSF49503">
    <property type="entry name" value="Cupredoxins"/>
    <property type="match status" value="3"/>
</dbReference>
<proteinExistence type="inferred from homology"/>
<evidence type="ECO:0008006" key="10">
    <source>
        <dbReference type="Google" id="ProtNLM"/>
    </source>
</evidence>
<dbReference type="Gene3D" id="2.60.40.420">
    <property type="entry name" value="Cupredoxins - blue copper proteins"/>
    <property type="match status" value="3"/>
</dbReference>
<dbReference type="InterPro" id="IPR011706">
    <property type="entry name" value="Cu-oxidase_C"/>
</dbReference>
<dbReference type="InterPro" id="IPR001117">
    <property type="entry name" value="Cu-oxidase_2nd"/>
</dbReference>
<dbReference type="Pfam" id="PF07732">
    <property type="entry name" value="Cu-oxidase_3"/>
    <property type="match status" value="1"/>
</dbReference>
<keyword evidence="9" id="KW-1185">Reference proteome</keyword>
<evidence type="ECO:0000259" key="5">
    <source>
        <dbReference type="Pfam" id="PF00394"/>
    </source>
</evidence>
<dbReference type="PANTHER" id="PTHR11709:SF414">
    <property type="entry name" value="ADR239WP"/>
    <property type="match status" value="1"/>
</dbReference>
<dbReference type="GO" id="GO:0005507">
    <property type="term" value="F:copper ion binding"/>
    <property type="evidence" value="ECO:0007669"/>
    <property type="project" value="InterPro"/>
</dbReference>
<dbReference type="Proteomes" id="UP000886653">
    <property type="component" value="Unassembled WGS sequence"/>
</dbReference>
<dbReference type="InterPro" id="IPR011707">
    <property type="entry name" value="Cu-oxidase-like_N"/>
</dbReference>
<evidence type="ECO:0000259" key="6">
    <source>
        <dbReference type="Pfam" id="PF07731"/>
    </source>
</evidence>
<gene>
    <name evidence="8" type="ORF">CROQUDRAFT_37096</name>
</gene>
<dbReference type="InterPro" id="IPR045087">
    <property type="entry name" value="Cu-oxidase_fam"/>
</dbReference>
<feature type="domain" description="Plastocyanin-like" evidence="6">
    <location>
        <begin position="525"/>
        <end position="605"/>
    </location>
</feature>
<dbReference type="GO" id="GO:0016491">
    <property type="term" value="F:oxidoreductase activity"/>
    <property type="evidence" value="ECO:0007669"/>
    <property type="project" value="InterPro"/>
</dbReference>
<evidence type="ECO:0000313" key="9">
    <source>
        <dbReference type="Proteomes" id="UP000886653"/>
    </source>
</evidence>
<accession>A0A9P6NTC0</accession>